<reference evidence="2 3" key="1">
    <citation type="submission" date="2017-03" db="EMBL/GenBank/DDBJ databases">
        <authorList>
            <person name="Afonso C.L."/>
            <person name="Miller P.J."/>
            <person name="Scott M.A."/>
            <person name="Spackman E."/>
            <person name="Goraichik I."/>
            <person name="Dimitrov K.M."/>
            <person name="Suarez D.L."/>
            <person name="Swayne D.E."/>
        </authorList>
    </citation>
    <scope>NUCLEOTIDE SEQUENCE [LARGE SCALE GENOMIC DNA]</scope>
    <source>
        <strain evidence="2 3">CECT 8397</strain>
    </source>
</reference>
<feature type="region of interest" description="Disordered" evidence="1">
    <location>
        <begin position="53"/>
        <end position="99"/>
    </location>
</feature>
<proteinExistence type="predicted"/>
<gene>
    <name evidence="2" type="ORF">PSJ8397_00993</name>
</gene>
<dbReference type="Proteomes" id="UP000193623">
    <property type="component" value="Unassembled WGS sequence"/>
</dbReference>
<accession>A0A1Y5RSM3</accession>
<evidence type="ECO:0000256" key="1">
    <source>
        <dbReference type="SAM" id="MobiDB-lite"/>
    </source>
</evidence>
<protein>
    <submittedName>
        <fullName evidence="2">Uncharacterized protein</fullName>
    </submittedName>
</protein>
<sequence>MGQNNDNAKKPLGERLSHALDSVENARALVTELNKTASSPDVLKPSERILLNSLQAALQGPPVDNGTPPPNVAAKTPDKLPPENTGKSNDMQTANPRRKANPNFDALLMMGIKYSATQGRTISQDQLFQLGQAYDANTKRASIIAKLNRWKNEKDLLKWTKPQMIDLTELGQAETADLEKMAATTGDLNRLKALITDVLKITPHV</sequence>
<evidence type="ECO:0000313" key="3">
    <source>
        <dbReference type="Proteomes" id="UP000193623"/>
    </source>
</evidence>
<feature type="compositionally biased region" description="Polar residues" evidence="1">
    <location>
        <begin position="85"/>
        <end position="95"/>
    </location>
</feature>
<dbReference type="AlphaFoldDB" id="A0A1Y5RSM3"/>
<dbReference type="EMBL" id="FWFT01000001">
    <property type="protein sequence ID" value="SLN23437.1"/>
    <property type="molecule type" value="Genomic_DNA"/>
</dbReference>
<evidence type="ECO:0000313" key="2">
    <source>
        <dbReference type="EMBL" id="SLN23437.1"/>
    </source>
</evidence>
<name>A0A1Y5RSM3_9RHOB</name>
<dbReference type="RefSeq" id="WP_143515342.1">
    <property type="nucleotide sequence ID" value="NZ_FWFT01000001.1"/>
</dbReference>
<organism evidence="2 3">
    <name type="scientific">Pseudooctadecabacter jejudonensis</name>
    <dbReference type="NCBI Taxonomy" id="1391910"/>
    <lineage>
        <taxon>Bacteria</taxon>
        <taxon>Pseudomonadati</taxon>
        <taxon>Pseudomonadota</taxon>
        <taxon>Alphaproteobacteria</taxon>
        <taxon>Rhodobacterales</taxon>
        <taxon>Paracoccaceae</taxon>
        <taxon>Pseudooctadecabacter</taxon>
    </lineage>
</organism>
<keyword evidence="3" id="KW-1185">Reference proteome</keyword>